<gene>
    <name evidence="2" type="ORF">APZ42_007965</name>
</gene>
<accession>A0A164EYP3</accession>
<comment type="caution">
    <text evidence="2">The sequence shown here is derived from an EMBL/GenBank/DDBJ whole genome shotgun (WGS) entry which is preliminary data.</text>
</comment>
<dbReference type="OrthoDB" id="6385965at2759"/>
<evidence type="ECO:0000256" key="1">
    <source>
        <dbReference type="SAM" id="MobiDB-lite"/>
    </source>
</evidence>
<proteinExistence type="predicted"/>
<evidence type="ECO:0000313" key="3">
    <source>
        <dbReference type="Proteomes" id="UP000076858"/>
    </source>
</evidence>
<protein>
    <submittedName>
        <fullName evidence="2">Uncharacterized protein</fullName>
    </submittedName>
</protein>
<evidence type="ECO:0000313" key="2">
    <source>
        <dbReference type="EMBL" id="KZR97257.1"/>
    </source>
</evidence>
<dbReference type="AlphaFoldDB" id="A0A164EYP3"/>
<sequence length="138" mass="15815">MDRSSKRPAACSSSWAQKKKHSRDTPVSEFKEVNFSQITESMKEWDILFLCCDTLLKDSPDGRYRILIVCCMDVSCSFFKLTAMGSKGEEYFGLLEIGKSYMLKNGVVVRKGGRESSYSWMIENQFYLKTDAHSSVIY</sequence>
<organism evidence="2 3">
    <name type="scientific">Daphnia magna</name>
    <dbReference type="NCBI Taxonomy" id="35525"/>
    <lineage>
        <taxon>Eukaryota</taxon>
        <taxon>Metazoa</taxon>
        <taxon>Ecdysozoa</taxon>
        <taxon>Arthropoda</taxon>
        <taxon>Crustacea</taxon>
        <taxon>Branchiopoda</taxon>
        <taxon>Diplostraca</taxon>
        <taxon>Cladocera</taxon>
        <taxon>Anomopoda</taxon>
        <taxon>Daphniidae</taxon>
        <taxon>Daphnia</taxon>
    </lineage>
</organism>
<dbReference type="EMBL" id="LRGB01022094">
    <property type="protein sequence ID" value="KZR97257.1"/>
    <property type="molecule type" value="Genomic_DNA"/>
</dbReference>
<dbReference type="Proteomes" id="UP000076858">
    <property type="component" value="Unassembled WGS sequence"/>
</dbReference>
<keyword evidence="3" id="KW-1185">Reference proteome</keyword>
<reference evidence="2 3" key="1">
    <citation type="submission" date="2016-03" db="EMBL/GenBank/DDBJ databases">
        <title>EvidentialGene: Evidence-directed Construction of Genes on Genomes.</title>
        <authorList>
            <person name="Gilbert D.G."/>
            <person name="Choi J.-H."/>
            <person name="Mockaitis K."/>
            <person name="Colbourne J."/>
            <person name="Pfrender M."/>
        </authorList>
    </citation>
    <scope>NUCLEOTIDE SEQUENCE [LARGE SCALE GENOMIC DNA]</scope>
    <source>
        <strain evidence="2 3">Xinb3</strain>
        <tissue evidence="2">Complete organism</tissue>
    </source>
</reference>
<name>A0A164EYP3_9CRUS</name>
<feature type="region of interest" description="Disordered" evidence="1">
    <location>
        <begin position="1"/>
        <end position="22"/>
    </location>
</feature>